<protein>
    <recommendedName>
        <fullName evidence="2">GST N-terminal domain-containing protein</fullName>
    </recommendedName>
</protein>
<dbReference type="EMBL" id="MU854332">
    <property type="protein sequence ID" value="KAK4043076.1"/>
    <property type="molecule type" value="Genomic_DNA"/>
</dbReference>
<dbReference type="SUPFAM" id="SSF47616">
    <property type="entry name" value="GST C-terminal domain-like"/>
    <property type="match status" value="1"/>
</dbReference>
<accession>A0AAN6PLD9</accession>
<dbReference type="InterPro" id="IPR036249">
    <property type="entry name" value="Thioredoxin-like_sf"/>
</dbReference>
<sequence length="260" mass="29319">MPYHLYITNKNYSSWSLRPWLLLRELGIPFVEEFRPLIPGTFSQPQWREFSPVAHVPCLHVLPDDTTTSASGSKEEEGAEEEGKLVLWESLAIVEYLAETHPDKPVYPASPRARAWARSAVAEMHASFATIRQVMGMNVGVRIELGPAAFTKELVRELERIDELWTEGLRRFGGPFLAGREFGAVDAFYAPVVLRLQTYVGALEMMGAEARGYVARMMEVEGVREWVEDALRETGREVVHEEECLEGEGKRLVADLRATA</sequence>
<dbReference type="AlphaFoldDB" id="A0AAN6PLD9"/>
<dbReference type="PANTHER" id="PTHR43968:SF6">
    <property type="entry name" value="GLUTATHIONE S-TRANSFERASE OMEGA"/>
    <property type="match status" value="1"/>
</dbReference>
<dbReference type="GO" id="GO:0005737">
    <property type="term" value="C:cytoplasm"/>
    <property type="evidence" value="ECO:0007669"/>
    <property type="project" value="TreeGrafter"/>
</dbReference>
<dbReference type="Proteomes" id="UP001303115">
    <property type="component" value="Unassembled WGS sequence"/>
</dbReference>
<comment type="similarity">
    <text evidence="1">Belongs to the GST superfamily.</text>
</comment>
<evidence type="ECO:0000256" key="1">
    <source>
        <dbReference type="ARBA" id="ARBA00007409"/>
    </source>
</evidence>
<dbReference type="SUPFAM" id="SSF52833">
    <property type="entry name" value="Thioredoxin-like"/>
    <property type="match status" value="1"/>
</dbReference>
<dbReference type="InterPro" id="IPR050983">
    <property type="entry name" value="GST_Omega/HSP26"/>
</dbReference>
<proteinExistence type="inferred from homology"/>
<dbReference type="InterPro" id="IPR004045">
    <property type="entry name" value="Glutathione_S-Trfase_N"/>
</dbReference>
<dbReference type="SFLD" id="SFLDS00019">
    <property type="entry name" value="Glutathione_Transferase_(cytos"/>
    <property type="match status" value="1"/>
</dbReference>
<reference evidence="4" key="1">
    <citation type="journal article" date="2023" name="Mol. Phylogenet. Evol.">
        <title>Genome-scale phylogeny and comparative genomics of the fungal order Sordariales.</title>
        <authorList>
            <person name="Hensen N."/>
            <person name="Bonometti L."/>
            <person name="Westerberg I."/>
            <person name="Brannstrom I.O."/>
            <person name="Guillou S."/>
            <person name="Cros-Aarteil S."/>
            <person name="Calhoun S."/>
            <person name="Haridas S."/>
            <person name="Kuo A."/>
            <person name="Mondo S."/>
            <person name="Pangilinan J."/>
            <person name="Riley R."/>
            <person name="LaButti K."/>
            <person name="Andreopoulos B."/>
            <person name="Lipzen A."/>
            <person name="Chen C."/>
            <person name="Yan M."/>
            <person name="Daum C."/>
            <person name="Ng V."/>
            <person name="Clum A."/>
            <person name="Steindorff A."/>
            <person name="Ohm R.A."/>
            <person name="Martin F."/>
            <person name="Silar P."/>
            <person name="Natvig D.O."/>
            <person name="Lalanne C."/>
            <person name="Gautier V."/>
            <person name="Ament-Velasquez S.L."/>
            <person name="Kruys A."/>
            <person name="Hutchinson M.I."/>
            <person name="Powell A.J."/>
            <person name="Barry K."/>
            <person name="Miller A.N."/>
            <person name="Grigoriev I.V."/>
            <person name="Debuchy R."/>
            <person name="Gladieux P."/>
            <person name="Hiltunen Thoren M."/>
            <person name="Johannesson H."/>
        </authorList>
    </citation>
    <scope>NUCLEOTIDE SEQUENCE [LARGE SCALE GENOMIC DNA]</scope>
    <source>
        <strain evidence="4">CBS 284.82</strain>
    </source>
</reference>
<gene>
    <name evidence="3" type="ORF">C8A01DRAFT_43999</name>
</gene>
<dbReference type="Gene3D" id="3.40.30.10">
    <property type="entry name" value="Glutaredoxin"/>
    <property type="match status" value="1"/>
</dbReference>
<keyword evidence="4" id="KW-1185">Reference proteome</keyword>
<comment type="caution">
    <text evidence="3">The sequence shown here is derived from an EMBL/GenBank/DDBJ whole genome shotgun (WGS) entry which is preliminary data.</text>
</comment>
<dbReference type="Gene3D" id="1.20.1050.10">
    <property type="match status" value="1"/>
</dbReference>
<evidence type="ECO:0000313" key="3">
    <source>
        <dbReference type="EMBL" id="KAK4043076.1"/>
    </source>
</evidence>
<dbReference type="PANTHER" id="PTHR43968">
    <property type="match status" value="1"/>
</dbReference>
<feature type="domain" description="GST N-terminal" evidence="2">
    <location>
        <begin position="3"/>
        <end position="105"/>
    </location>
</feature>
<organism evidence="3 4">
    <name type="scientific">Parachaetomium inaequale</name>
    <dbReference type="NCBI Taxonomy" id="2588326"/>
    <lineage>
        <taxon>Eukaryota</taxon>
        <taxon>Fungi</taxon>
        <taxon>Dikarya</taxon>
        <taxon>Ascomycota</taxon>
        <taxon>Pezizomycotina</taxon>
        <taxon>Sordariomycetes</taxon>
        <taxon>Sordariomycetidae</taxon>
        <taxon>Sordariales</taxon>
        <taxon>Chaetomiaceae</taxon>
        <taxon>Parachaetomium</taxon>
    </lineage>
</organism>
<evidence type="ECO:0000313" key="4">
    <source>
        <dbReference type="Proteomes" id="UP001303115"/>
    </source>
</evidence>
<name>A0AAN6PLD9_9PEZI</name>
<dbReference type="InterPro" id="IPR036282">
    <property type="entry name" value="Glutathione-S-Trfase_C_sf"/>
</dbReference>
<dbReference type="CDD" id="cd03194">
    <property type="entry name" value="GST_C_3"/>
    <property type="match status" value="1"/>
</dbReference>
<evidence type="ECO:0000259" key="2">
    <source>
        <dbReference type="PROSITE" id="PS50404"/>
    </source>
</evidence>
<dbReference type="Pfam" id="PF13409">
    <property type="entry name" value="GST_N_2"/>
    <property type="match status" value="1"/>
</dbReference>
<dbReference type="PROSITE" id="PS50404">
    <property type="entry name" value="GST_NTER"/>
    <property type="match status" value="1"/>
</dbReference>
<dbReference type="InterPro" id="IPR040079">
    <property type="entry name" value="Glutathione_S-Trfase"/>
</dbReference>